<dbReference type="Proteomes" id="UP000729733">
    <property type="component" value="Unassembled WGS sequence"/>
</dbReference>
<reference evidence="1" key="1">
    <citation type="journal article" date="2021" name="Antonie Van Leeuwenhoek">
        <title>Draft genome and description of Waterburya agarophytonicola gen. nov. sp. nov. (Pleurocapsales, Cyanobacteria): a seaweed symbiont.</title>
        <authorList>
            <person name="Bonthond G."/>
            <person name="Shalygin S."/>
            <person name="Bayer T."/>
            <person name="Weinberger F."/>
        </authorList>
    </citation>
    <scope>NUCLEOTIDE SEQUENCE</scope>
    <source>
        <strain evidence="1">KI4</strain>
    </source>
</reference>
<dbReference type="Pfam" id="PF13483">
    <property type="entry name" value="Lactamase_B_3"/>
    <property type="match status" value="1"/>
</dbReference>
<dbReference type="PANTHER" id="PTHR39189:SF1">
    <property type="entry name" value="UPF0173 METAL-DEPENDENT HYDROLASE YTKL"/>
    <property type="match status" value="1"/>
</dbReference>
<organism evidence="1 2">
    <name type="scientific">Waterburya agarophytonicola KI4</name>
    <dbReference type="NCBI Taxonomy" id="2874699"/>
    <lineage>
        <taxon>Bacteria</taxon>
        <taxon>Bacillati</taxon>
        <taxon>Cyanobacteriota</taxon>
        <taxon>Cyanophyceae</taxon>
        <taxon>Pleurocapsales</taxon>
        <taxon>Hyellaceae</taxon>
        <taxon>Waterburya</taxon>
        <taxon>Waterburya agarophytonicola</taxon>
    </lineage>
</organism>
<protein>
    <submittedName>
        <fullName evidence="1">MBL fold metallo-hydrolase</fullName>
    </submittedName>
</protein>
<dbReference type="AlphaFoldDB" id="A0A964BSP1"/>
<evidence type="ECO:0000313" key="2">
    <source>
        <dbReference type="Proteomes" id="UP000729733"/>
    </source>
</evidence>
<dbReference type="Gene3D" id="3.60.15.10">
    <property type="entry name" value="Ribonuclease Z/Hydroxyacylglutathione hydrolase-like"/>
    <property type="match status" value="1"/>
</dbReference>
<dbReference type="SUPFAM" id="SSF56281">
    <property type="entry name" value="Metallo-hydrolase/oxidoreductase"/>
    <property type="match status" value="1"/>
</dbReference>
<gene>
    <name evidence="1" type="ORF">I4641_18835</name>
</gene>
<comment type="caution">
    <text evidence="1">The sequence shown here is derived from an EMBL/GenBank/DDBJ whole genome shotgun (WGS) entry which is preliminary data.</text>
</comment>
<proteinExistence type="predicted"/>
<sequence>MKRRQLIRYGGISLATAIATNLVPHQPSFAEDATQSVTIQYLGHTCFLFKGSGLTVLVNPYQSAGCTAGYTLPDVQPDVVLISSFLLDEGAIDAVPGNPQIFTEKGSHQVEGIKFKGFSLPHDREGGKRFGTNVAWRWTQGGVDLLHLGGAAASLATEDKILLSGSDIVFLPVGGGMKAYNPTEAKQVVKVLHPKMIIPTHYRTSASSKENCDLTSVDEFLSLVQDMEIARVGSDRIAVKPADLANRSNTLVRIFDYTS</sequence>
<name>A0A964BSP1_9CYAN</name>
<evidence type="ECO:0000313" key="1">
    <source>
        <dbReference type="EMBL" id="MCC0179028.1"/>
    </source>
</evidence>
<keyword evidence="2" id="KW-1185">Reference proteome</keyword>
<dbReference type="PANTHER" id="PTHR39189">
    <property type="entry name" value="UPF0173 METAL-DEPENDENT HYDROLASE YTKL"/>
    <property type="match status" value="1"/>
</dbReference>
<dbReference type="RefSeq" id="WP_229642131.1">
    <property type="nucleotide sequence ID" value="NZ_JADWDC010000064.1"/>
</dbReference>
<accession>A0A964BSP1</accession>
<dbReference type="InterPro" id="IPR036866">
    <property type="entry name" value="RibonucZ/Hydroxyglut_hydro"/>
</dbReference>
<dbReference type="EMBL" id="JADWDC010000064">
    <property type="protein sequence ID" value="MCC0179028.1"/>
    <property type="molecule type" value="Genomic_DNA"/>
</dbReference>